<dbReference type="AlphaFoldDB" id="A0A7I9V2X9"/>
<evidence type="ECO:0000259" key="2">
    <source>
        <dbReference type="Pfam" id="PF07879"/>
    </source>
</evidence>
<sequence>MADDEPYLIKRYSNRKLYDSVRRKFTTLDEVAKLLESGIRVLIRDHDTGVDRTDEVLAQVLRRRVKGAPGGVSLLSDLLRAPVDVAKTVVDATGLDTELRRAVGEPAAAEPPVEPASDEPDPAAVMERQAAEIRELRDQVSTLTQAVTMLIEHQTAAASPPPADD</sequence>
<dbReference type="EMBL" id="BJOV01000001">
    <property type="protein sequence ID" value="GED99755.1"/>
    <property type="molecule type" value="Genomic_DNA"/>
</dbReference>
<organism evidence="3 4">
    <name type="scientific">Gordonia spumicola</name>
    <dbReference type="NCBI Taxonomy" id="589161"/>
    <lineage>
        <taxon>Bacteria</taxon>
        <taxon>Bacillati</taxon>
        <taxon>Actinomycetota</taxon>
        <taxon>Actinomycetes</taxon>
        <taxon>Mycobacteriales</taxon>
        <taxon>Gordoniaceae</taxon>
        <taxon>Gordonia</taxon>
    </lineage>
</organism>
<dbReference type="InterPro" id="IPR012909">
    <property type="entry name" value="PHA_DNA-bd_N"/>
</dbReference>
<gene>
    <name evidence="3" type="ORF">nbrc107696_02020</name>
</gene>
<accession>A0A7I9V2X9</accession>
<reference evidence="4" key="1">
    <citation type="submission" date="2019-06" db="EMBL/GenBank/DDBJ databases">
        <title>Gordonia isolated from sludge of a wastewater treatment plant.</title>
        <authorList>
            <person name="Tamura T."/>
            <person name="Aoyama K."/>
            <person name="Kang Y."/>
            <person name="Saito S."/>
            <person name="Akiyama N."/>
            <person name="Yazawa K."/>
            <person name="Gonoi T."/>
            <person name="Mikami Y."/>
        </authorList>
    </citation>
    <scope>NUCLEOTIDE SEQUENCE [LARGE SCALE GENOMIC DNA]</scope>
    <source>
        <strain evidence="4">NBRC 107696</strain>
    </source>
</reference>
<name>A0A7I9V2X9_9ACTN</name>
<evidence type="ECO:0000313" key="3">
    <source>
        <dbReference type="EMBL" id="GED99755.1"/>
    </source>
</evidence>
<comment type="caution">
    <text evidence="3">The sequence shown here is derived from an EMBL/GenBank/DDBJ whole genome shotgun (WGS) entry which is preliminary data.</text>
</comment>
<feature type="domain" description="PHA accumulation regulator DNA-binding N-terminal" evidence="2">
    <location>
        <begin position="8"/>
        <end position="62"/>
    </location>
</feature>
<dbReference type="Pfam" id="PF07879">
    <property type="entry name" value="PHB_acc_N"/>
    <property type="match status" value="1"/>
</dbReference>
<feature type="region of interest" description="Disordered" evidence="1">
    <location>
        <begin position="101"/>
        <end position="125"/>
    </location>
</feature>
<proteinExistence type="predicted"/>
<protein>
    <recommendedName>
        <fullName evidence="2">PHA accumulation regulator DNA-binding N-terminal domain-containing protein</fullName>
    </recommendedName>
</protein>
<dbReference type="Proteomes" id="UP000444960">
    <property type="component" value="Unassembled WGS sequence"/>
</dbReference>
<dbReference type="RefSeq" id="WP_161893721.1">
    <property type="nucleotide sequence ID" value="NZ_BJOV01000001.1"/>
</dbReference>
<evidence type="ECO:0000256" key="1">
    <source>
        <dbReference type="SAM" id="MobiDB-lite"/>
    </source>
</evidence>
<dbReference type="OrthoDB" id="9795345at2"/>
<keyword evidence="4" id="KW-1185">Reference proteome</keyword>
<evidence type="ECO:0000313" key="4">
    <source>
        <dbReference type="Proteomes" id="UP000444960"/>
    </source>
</evidence>